<dbReference type="EMBL" id="LSDT01000008">
    <property type="protein sequence ID" value="KXB92682.1"/>
    <property type="molecule type" value="Genomic_DNA"/>
</dbReference>
<dbReference type="AlphaFoldDB" id="A0A134CKE1"/>
<proteinExistence type="predicted"/>
<dbReference type="PATRIC" id="fig|1588748.3.peg.334"/>
<sequence length="50" mass="5920">MRLAMPNLILYTDDIKFGYSRKMVILVLLEELRKPIEDLKQRIQEIGDSL</sequence>
<evidence type="ECO:0000313" key="1">
    <source>
        <dbReference type="EMBL" id="KXB92682.1"/>
    </source>
</evidence>
<dbReference type="STRING" id="1588748.HMPREF3182_00344"/>
<protein>
    <submittedName>
        <fullName evidence="1">Uncharacterized protein</fullName>
    </submittedName>
</protein>
<name>A0A134CKE1_9FIRM</name>
<organism evidence="1 2">
    <name type="scientific">Megasphaera hutchinsoni</name>
    <dbReference type="NCBI Taxonomy" id="1588748"/>
    <lineage>
        <taxon>Bacteria</taxon>
        <taxon>Bacillati</taxon>
        <taxon>Bacillota</taxon>
        <taxon>Negativicutes</taxon>
        <taxon>Veillonellales</taxon>
        <taxon>Veillonellaceae</taxon>
        <taxon>Megasphaera</taxon>
    </lineage>
</organism>
<accession>A0A134CKE1</accession>
<comment type="caution">
    <text evidence="1">The sequence shown here is derived from an EMBL/GenBank/DDBJ whole genome shotgun (WGS) entry which is preliminary data.</text>
</comment>
<reference evidence="2" key="1">
    <citation type="submission" date="2016-01" db="EMBL/GenBank/DDBJ databases">
        <authorList>
            <person name="Mitreva M."/>
            <person name="Pepin K.H."/>
            <person name="Mihindukulasuriya K.A."/>
            <person name="Fulton R."/>
            <person name="Fronick C."/>
            <person name="O'Laughlin M."/>
            <person name="Miner T."/>
            <person name="Herter B."/>
            <person name="Rosa B.A."/>
            <person name="Cordes M."/>
            <person name="Tomlinson C."/>
            <person name="Wollam A."/>
            <person name="Palsikar V.B."/>
            <person name="Mardis E.R."/>
            <person name="Wilson R.K."/>
        </authorList>
    </citation>
    <scope>NUCLEOTIDE SEQUENCE [LARGE SCALE GENOMIC DNA]</scope>
    <source>
        <strain evidence="2">KA00182</strain>
    </source>
</reference>
<gene>
    <name evidence="1" type="ORF">HMPREF3182_00344</name>
</gene>
<keyword evidence="2" id="KW-1185">Reference proteome</keyword>
<dbReference type="Proteomes" id="UP000070160">
    <property type="component" value="Unassembled WGS sequence"/>
</dbReference>
<evidence type="ECO:0000313" key="2">
    <source>
        <dbReference type="Proteomes" id="UP000070160"/>
    </source>
</evidence>